<reference evidence="2" key="1">
    <citation type="journal article" date="2014" name="Int. J. Syst. Evol. Microbiol.">
        <title>Complete genome sequence of Corynebacterium casei LMG S-19264T (=DSM 44701T), isolated from a smear-ripened cheese.</title>
        <authorList>
            <consortium name="US DOE Joint Genome Institute (JGI-PGF)"/>
            <person name="Walter F."/>
            <person name="Albersmeier A."/>
            <person name="Kalinowski J."/>
            <person name="Ruckert C."/>
        </authorList>
    </citation>
    <scope>NUCLEOTIDE SEQUENCE</scope>
    <source>
        <strain evidence="2">NBRC 101628</strain>
    </source>
</reference>
<evidence type="ECO:0000313" key="3">
    <source>
        <dbReference type="Proteomes" id="UP001161422"/>
    </source>
</evidence>
<protein>
    <submittedName>
        <fullName evidence="2">Uncharacterized protein</fullName>
    </submittedName>
</protein>
<feature type="chain" id="PRO_5041441178" evidence="1">
    <location>
        <begin position="23"/>
        <end position="365"/>
    </location>
</feature>
<feature type="signal peptide" evidence="1">
    <location>
        <begin position="1"/>
        <end position="22"/>
    </location>
</feature>
<dbReference type="AlphaFoldDB" id="A0AA37VZP7"/>
<proteinExistence type="predicted"/>
<organism evidence="2 3">
    <name type="scientific">Paraferrimonas sedimenticola</name>
    <dbReference type="NCBI Taxonomy" id="375674"/>
    <lineage>
        <taxon>Bacteria</taxon>
        <taxon>Pseudomonadati</taxon>
        <taxon>Pseudomonadota</taxon>
        <taxon>Gammaproteobacteria</taxon>
        <taxon>Alteromonadales</taxon>
        <taxon>Ferrimonadaceae</taxon>
        <taxon>Paraferrimonas</taxon>
    </lineage>
</organism>
<dbReference type="RefSeq" id="WP_095506413.1">
    <property type="nucleotide sequence ID" value="NZ_BSNC01000003.1"/>
</dbReference>
<dbReference type="Proteomes" id="UP001161422">
    <property type="component" value="Unassembled WGS sequence"/>
</dbReference>
<comment type="caution">
    <text evidence="2">The sequence shown here is derived from an EMBL/GenBank/DDBJ whole genome shotgun (WGS) entry which is preliminary data.</text>
</comment>
<accession>A0AA37VZP7</accession>
<keyword evidence="1" id="KW-0732">Signal</keyword>
<reference evidence="2" key="2">
    <citation type="submission" date="2023-01" db="EMBL/GenBank/DDBJ databases">
        <title>Draft genome sequence of Paraferrimonas sedimenticola strain NBRC 101628.</title>
        <authorList>
            <person name="Sun Q."/>
            <person name="Mori K."/>
        </authorList>
    </citation>
    <scope>NUCLEOTIDE SEQUENCE</scope>
    <source>
        <strain evidence="2">NBRC 101628</strain>
    </source>
</reference>
<evidence type="ECO:0000313" key="2">
    <source>
        <dbReference type="EMBL" id="GLP95845.1"/>
    </source>
</evidence>
<sequence length="365" mass="38634">MRTSLTLLAGACLSALSLSAAANNLNNNDKHSQFGWFNTDAASKIYMGGSRSSARNYVSPEYDAIVEGHSLQDAKIEPLLAAVLGGKGWNNVHGLPGVELGFITPNSVMLRISDWTGINDSLLITGASVEGYIQSLAGGNVDIKNSKSQFAEFYSTGKGSIWMGGGKSDAKRIVSDEFGEITGGSRIDCNKRGKKEVEGLFAALTSGNGWKPEQHGLEGVELVGLTPDSFTISFGANGPTTDRIMFTGTCASDAIAAADFGRADFKDSNSRFVKFDTDAQANVYLAGGSGPFRDLVGGSMDVEEAVDLFKLLVQHKDGGLADTRLLGVTDTSFSFAVKQNSYITKTFLVEGDAIRKAIDAHKAAL</sequence>
<gene>
    <name evidence="2" type="ORF">GCM10007895_11510</name>
</gene>
<evidence type="ECO:0000256" key="1">
    <source>
        <dbReference type="SAM" id="SignalP"/>
    </source>
</evidence>
<name>A0AA37VZP7_9GAMM</name>
<dbReference type="EMBL" id="BSNC01000003">
    <property type="protein sequence ID" value="GLP95845.1"/>
    <property type="molecule type" value="Genomic_DNA"/>
</dbReference>
<keyword evidence="3" id="KW-1185">Reference proteome</keyword>